<dbReference type="Pfam" id="PF02424">
    <property type="entry name" value="ApbE"/>
    <property type="match status" value="1"/>
</dbReference>
<sequence length="343" mass="38876">MTVFKNFNMYKFLFFLLVICLFGCNSKQTIKTKYFEGNALGTTYHIKFFSEEEVNWEKGLDSIYEVVNKSMSTYLPNSDISKINKGDTTIVVDNMFKEVFLLSKEINKSTSGYFDPTVGNLVNAYGFGAEELNYLSDKELDSLFVLVGIDKMELSEDNRLKKENINSYIEFNAVAKGYTIDRLAIFLENNNVDNYLIELGGELRVKGINKEKKQAWRVGLDNPYQTELKREITAILELKNEALATSGNYRKFRQDSITGQRFVHTINPLTGKAEKSNILSASVLATTCAEADAYATAFMAMGLEKSKLVIENLTGIDAYLIYTENDSTKVYSTAKFKKQLVKD</sequence>
<dbReference type="InterPro" id="IPR003374">
    <property type="entry name" value="ApbE-like_sf"/>
</dbReference>
<evidence type="ECO:0000256" key="3">
    <source>
        <dbReference type="ARBA" id="ARBA00022630"/>
    </source>
</evidence>
<dbReference type="PANTHER" id="PTHR30040:SF2">
    <property type="entry name" value="FAD:PROTEIN FMN TRANSFERASE"/>
    <property type="match status" value="1"/>
</dbReference>
<organism evidence="12 13">
    <name type="scientific">Mesonia phycicola</name>
    <dbReference type="NCBI Taxonomy" id="579105"/>
    <lineage>
        <taxon>Bacteria</taxon>
        <taxon>Pseudomonadati</taxon>
        <taxon>Bacteroidota</taxon>
        <taxon>Flavobacteriia</taxon>
        <taxon>Flavobacteriales</taxon>
        <taxon>Flavobacteriaceae</taxon>
        <taxon>Mesonia</taxon>
    </lineage>
</organism>
<feature type="binding site" evidence="11">
    <location>
        <position position="296"/>
    </location>
    <ligand>
        <name>Mg(2+)</name>
        <dbReference type="ChEBI" id="CHEBI:18420"/>
    </ligand>
</feature>
<protein>
    <recommendedName>
        <fullName evidence="2 10">FAD:protein FMN transferase</fullName>
        <ecNumber evidence="1 10">2.7.1.180</ecNumber>
    </recommendedName>
    <alternativeName>
        <fullName evidence="8 10">Flavin transferase</fullName>
    </alternativeName>
</protein>
<dbReference type="Gene3D" id="3.10.520.10">
    <property type="entry name" value="ApbE-like domains"/>
    <property type="match status" value="1"/>
</dbReference>
<evidence type="ECO:0000313" key="13">
    <source>
        <dbReference type="Proteomes" id="UP000184225"/>
    </source>
</evidence>
<comment type="catalytic activity">
    <reaction evidence="9 10">
        <text>L-threonyl-[protein] + FAD = FMN-L-threonyl-[protein] + AMP + H(+)</text>
        <dbReference type="Rhea" id="RHEA:36847"/>
        <dbReference type="Rhea" id="RHEA-COMP:11060"/>
        <dbReference type="Rhea" id="RHEA-COMP:11061"/>
        <dbReference type="ChEBI" id="CHEBI:15378"/>
        <dbReference type="ChEBI" id="CHEBI:30013"/>
        <dbReference type="ChEBI" id="CHEBI:57692"/>
        <dbReference type="ChEBI" id="CHEBI:74257"/>
        <dbReference type="ChEBI" id="CHEBI:456215"/>
        <dbReference type="EC" id="2.7.1.180"/>
    </reaction>
</comment>
<evidence type="ECO:0000256" key="10">
    <source>
        <dbReference type="PIRNR" id="PIRNR006268"/>
    </source>
</evidence>
<dbReference type="PANTHER" id="PTHR30040">
    <property type="entry name" value="THIAMINE BIOSYNTHESIS LIPOPROTEIN APBE"/>
    <property type="match status" value="1"/>
</dbReference>
<evidence type="ECO:0000256" key="1">
    <source>
        <dbReference type="ARBA" id="ARBA00011955"/>
    </source>
</evidence>
<dbReference type="OrthoDB" id="9778595at2"/>
<evidence type="ECO:0000256" key="11">
    <source>
        <dbReference type="PIRSR" id="PIRSR006268-2"/>
    </source>
</evidence>
<dbReference type="AlphaFoldDB" id="A0A1M6AGM6"/>
<evidence type="ECO:0000256" key="6">
    <source>
        <dbReference type="ARBA" id="ARBA00022827"/>
    </source>
</evidence>
<evidence type="ECO:0000256" key="8">
    <source>
        <dbReference type="ARBA" id="ARBA00031306"/>
    </source>
</evidence>
<dbReference type="PIRSF" id="PIRSF006268">
    <property type="entry name" value="ApbE"/>
    <property type="match status" value="1"/>
</dbReference>
<feature type="binding site" evidence="11">
    <location>
        <position position="292"/>
    </location>
    <ligand>
        <name>Mg(2+)</name>
        <dbReference type="ChEBI" id="CHEBI:18420"/>
    </ligand>
</feature>
<keyword evidence="7 10" id="KW-0460">Magnesium</keyword>
<dbReference type="GO" id="GO:0016740">
    <property type="term" value="F:transferase activity"/>
    <property type="evidence" value="ECO:0007669"/>
    <property type="project" value="UniProtKB-UniRule"/>
</dbReference>
<evidence type="ECO:0000256" key="7">
    <source>
        <dbReference type="ARBA" id="ARBA00022842"/>
    </source>
</evidence>
<keyword evidence="4 10" id="KW-0808">Transferase</keyword>
<accession>A0A1M6AGM6</accession>
<keyword evidence="5 10" id="KW-0479">Metal-binding</keyword>
<dbReference type="EMBL" id="FQYY01000001">
    <property type="protein sequence ID" value="SHI35567.1"/>
    <property type="molecule type" value="Genomic_DNA"/>
</dbReference>
<dbReference type="EC" id="2.7.1.180" evidence="1 10"/>
<proteinExistence type="inferred from homology"/>
<dbReference type="InterPro" id="IPR024932">
    <property type="entry name" value="ApbE"/>
</dbReference>
<evidence type="ECO:0000256" key="9">
    <source>
        <dbReference type="ARBA" id="ARBA00048540"/>
    </source>
</evidence>
<evidence type="ECO:0000256" key="2">
    <source>
        <dbReference type="ARBA" id="ARBA00016337"/>
    </source>
</evidence>
<evidence type="ECO:0000256" key="4">
    <source>
        <dbReference type="ARBA" id="ARBA00022679"/>
    </source>
</evidence>
<comment type="similarity">
    <text evidence="10">Belongs to the ApbE family.</text>
</comment>
<keyword evidence="12" id="KW-0449">Lipoprotein</keyword>
<comment type="cofactor">
    <cofactor evidence="11">
        <name>Mg(2+)</name>
        <dbReference type="ChEBI" id="CHEBI:18420"/>
    </cofactor>
    <cofactor evidence="11">
        <name>Mn(2+)</name>
        <dbReference type="ChEBI" id="CHEBI:29035"/>
    </cofactor>
    <text evidence="11">Magnesium. Can also use manganese.</text>
</comment>
<gene>
    <name evidence="12" type="ORF">SAMN04488096_101259</name>
</gene>
<dbReference type="Proteomes" id="UP000184225">
    <property type="component" value="Unassembled WGS sequence"/>
</dbReference>
<keyword evidence="6 10" id="KW-0274">FAD</keyword>
<reference evidence="12 13" key="1">
    <citation type="submission" date="2016-11" db="EMBL/GenBank/DDBJ databases">
        <authorList>
            <person name="Jaros S."/>
            <person name="Januszkiewicz K."/>
            <person name="Wedrychowicz H."/>
        </authorList>
    </citation>
    <scope>NUCLEOTIDE SEQUENCE [LARGE SCALE GENOMIC DNA]</scope>
    <source>
        <strain evidence="12 13">DSM 21425</strain>
    </source>
</reference>
<feature type="binding site" evidence="11">
    <location>
        <position position="173"/>
    </location>
    <ligand>
        <name>Mg(2+)</name>
        <dbReference type="ChEBI" id="CHEBI:18420"/>
    </ligand>
</feature>
<dbReference type="STRING" id="579105.SAMN04488096_101259"/>
<keyword evidence="13" id="KW-1185">Reference proteome</keyword>
<evidence type="ECO:0000313" key="12">
    <source>
        <dbReference type="EMBL" id="SHI35567.1"/>
    </source>
</evidence>
<dbReference type="SUPFAM" id="SSF143631">
    <property type="entry name" value="ApbE-like"/>
    <property type="match status" value="1"/>
</dbReference>
<name>A0A1M6AGM6_9FLAO</name>
<keyword evidence="3 10" id="KW-0285">Flavoprotein</keyword>
<evidence type="ECO:0000256" key="5">
    <source>
        <dbReference type="ARBA" id="ARBA00022723"/>
    </source>
</evidence>
<dbReference type="GO" id="GO:0046872">
    <property type="term" value="F:metal ion binding"/>
    <property type="evidence" value="ECO:0007669"/>
    <property type="project" value="UniProtKB-UniRule"/>
</dbReference>